<dbReference type="RefSeq" id="WP_007842528.1">
    <property type="nucleotide sequence ID" value="NZ_JACBPU010000028.1"/>
</dbReference>
<dbReference type="SUPFAM" id="SSF53448">
    <property type="entry name" value="Nucleotide-diphospho-sugar transferases"/>
    <property type="match status" value="1"/>
</dbReference>
<dbReference type="GO" id="GO:0016740">
    <property type="term" value="F:transferase activity"/>
    <property type="evidence" value="ECO:0007669"/>
    <property type="project" value="UniProtKB-KW"/>
</dbReference>
<evidence type="ECO:0000313" key="4">
    <source>
        <dbReference type="Proteomes" id="UP000261278"/>
    </source>
</evidence>
<dbReference type="InterPro" id="IPR001173">
    <property type="entry name" value="Glyco_trans_2-like"/>
</dbReference>
<dbReference type="EMBL" id="QSSN01000002">
    <property type="protein sequence ID" value="RGL88525.1"/>
    <property type="molecule type" value="Genomic_DNA"/>
</dbReference>
<dbReference type="Gene3D" id="3.90.550.10">
    <property type="entry name" value="Spore Coat Polysaccharide Biosynthesis Protein SpsA, Chain A"/>
    <property type="match status" value="1"/>
</dbReference>
<keyword evidence="3" id="KW-0808">Transferase</keyword>
<sequence>MVMSPLISICIPCYKRVDYVINTLNSIYRDNSDVSLDLYEVIISDNDPQKEVLSIIDQFNYPNLKYYYTECEGFVNSYMSLKYGEGKFLKLLNSQTCLKKGSLAALLELVEQDLEKHSVILSTNGQLERFNTVVYKSFDEFMYASSYYTSWSNAFGVWRDDYEKKTHDIVLNDLFPHTSVLMALSNKSSFIIDDRKLFDIQKIFKKGGHNMFKSFSIDYTSFIENKKNTKEISLATYSKIKSDLVSKFFPHLYFKTKILRVDSYDSEGFKQNLNKYYSRGTYWRIIILSWLYPVSLLVKYIKNRFVR</sequence>
<reference evidence="3 4" key="1">
    <citation type="submission" date="2018-08" db="EMBL/GenBank/DDBJ databases">
        <title>A genome reference for cultivated species of the human gut microbiota.</title>
        <authorList>
            <person name="Zou Y."/>
            <person name="Xue W."/>
            <person name="Luo G."/>
        </authorList>
    </citation>
    <scope>NUCLEOTIDE SEQUENCE [LARGE SCALE GENOMIC DNA]</scope>
    <source>
        <strain evidence="3 4">TF05-18</strain>
    </source>
</reference>
<evidence type="ECO:0000256" key="1">
    <source>
        <dbReference type="SAM" id="Phobius"/>
    </source>
</evidence>
<dbReference type="AlphaFoldDB" id="A0A3E4TBN5"/>
<name>A0A3E4TBN5_PHOVU</name>
<evidence type="ECO:0000259" key="2">
    <source>
        <dbReference type="Pfam" id="PF00535"/>
    </source>
</evidence>
<proteinExistence type="predicted"/>
<accession>A0A3E4TBN5</accession>
<gene>
    <name evidence="3" type="ORF">DXC44_02105</name>
</gene>
<evidence type="ECO:0000313" key="3">
    <source>
        <dbReference type="EMBL" id="RGL88525.1"/>
    </source>
</evidence>
<keyword evidence="1" id="KW-0812">Transmembrane</keyword>
<feature type="domain" description="Glycosyltransferase 2-like" evidence="2">
    <location>
        <begin position="8"/>
        <end position="116"/>
    </location>
</feature>
<feature type="transmembrane region" description="Helical" evidence="1">
    <location>
        <begin position="282"/>
        <end position="301"/>
    </location>
</feature>
<comment type="caution">
    <text evidence="3">The sequence shown here is derived from an EMBL/GenBank/DDBJ whole genome shotgun (WGS) entry which is preliminary data.</text>
</comment>
<keyword evidence="1" id="KW-0472">Membrane</keyword>
<dbReference type="Pfam" id="PF00535">
    <property type="entry name" value="Glycos_transf_2"/>
    <property type="match status" value="1"/>
</dbReference>
<dbReference type="InterPro" id="IPR029044">
    <property type="entry name" value="Nucleotide-diphossugar_trans"/>
</dbReference>
<keyword evidence="1" id="KW-1133">Transmembrane helix</keyword>
<organism evidence="3 4">
    <name type="scientific">Phocaeicola vulgatus</name>
    <name type="common">Bacteroides vulgatus</name>
    <dbReference type="NCBI Taxonomy" id="821"/>
    <lineage>
        <taxon>Bacteria</taxon>
        <taxon>Pseudomonadati</taxon>
        <taxon>Bacteroidota</taxon>
        <taxon>Bacteroidia</taxon>
        <taxon>Bacteroidales</taxon>
        <taxon>Bacteroidaceae</taxon>
        <taxon>Phocaeicola</taxon>
    </lineage>
</organism>
<protein>
    <submittedName>
        <fullName evidence="3">Glycosyltransferase</fullName>
    </submittedName>
</protein>
<dbReference type="Proteomes" id="UP000261278">
    <property type="component" value="Unassembled WGS sequence"/>
</dbReference>